<keyword evidence="4 7" id="KW-0406">Ion transport</keyword>
<keyword evidence="6 7" id="KW-0066">ATP synthesis</keyword>
<evidence type="ECO:0000256" key="6">
    <source>
        <dbReference type="ARBA" id="ARBA00023310"/>
    </source>
</evidence>
<dbReference type="RefSeq" id="WP_216940781.1">
    <property type="nucleotide sequence ID" value="NZ_CP077062.1"/>
</dbReference>
<dbReference type="AlphaFoldDB" id="A0A975SZN9"/>
<sequence>MQGASSDSLHALTEALASAVEGGTDASKIGDDLFGVAAVLRREPGLRRVATDVSVSPEAKADLLRGIFAEQIDPASADLVAQAAGRRWAASRDLADALEHLGVVAVVRGAEQTGKADDLENELFAFERLVSGSPELRDALSDPARSTADKRRLLNDLLDGKASSATVRLAEQAVAGTHRTVVVALESYQKVAAEHRNRLIATVRVARGLAEHDAQRLQDALARQYSRPVHLNVVVDPDVIGGVRVAIGDDVIDGTVANRLDDARRQLAG</sequence>
<evidence type="ECO:0000313" key="9">
    <source>
        <dbReference type="Proteomes" id="UP000683575"/>
    </source>
</evidence>
<proteinExistence type="inferred from homology"/>
<comment type="similarity">
    <text evidence="7">Belongs to the ATPase delta chain family.</text>
</comment>
<dbReference type="Pfam" id="PF00213">
    <property type="entry name" value="OSCP"/>
    <property type="match status" value="1"/>
</dbReference>
<dbReference type="InterPro" id="IPR000711">
    <property type="entry name" value="ATPase_OSCP/dsu"/>
</dbReference>
<dbReference type="GO" id="GO:0045259">
    <property type="term" value="C:proton-transporting ATP synthase complex"/>
    <property type="evidence" value="ECO:0007669"/>
    <property type="project" value="UniProtKB-KW"/>
</dbReference>
<keyword evidence="5 7" id="KW-0472">Membrane</keyword>
<dbReference type="PANTHER" id="PTHR11910">
    <property type="entry name" value="ATP SYNTHASE DELTA CHAIN"/>
    <property type="match status" value="1"/>
</dbReference>
<evidence type="ECO:0000256" key="5">
    <source>
        <dbReference type="ARBA" id="ARBA00023136"/>
    </source>
</evidence>
<evidence type="ECO:0000256" key="2">
    <source>
        <dbReference type="ARBA" id="ARBA00022448"/>
    </source>
</evidence>
<keyword evidence="2 7" id="KW-0813">Transport</keyword>
<evidence type="ECO:0000256" key="1">
    <source>
        <dbReference type="ARBA" id="ARBA00004370"/>
    </source>
</evidence>
<dbReference type="KEGG" id="nps:KRR39_03585"/>
<accession>A0A975SZN9</accession>
<keyword evidence="7" id="KW-0139">CF(1)</keyword>
<dbReference type="HAMAP" id="MF_01416">
    <property type="entry name" value="ATP_synth_delta_bact"/>
    <property type="match status" value="1"/>
</dbReference>
<name>A0A975SZN9_9ACTN</name>
<evidence type="ECO:0000313" key="8">
    <source>
        <dbReference type="EMBL" id="QWZ08935.1"/>
    </source>
</evidence>
<keyword evidence="7" id="KW-1003">Cell membrane</keyword>
<dbReference type="NCBIfam" id="NF009967">
    <property type="entry name" value="PRK13430.1"/>
    <property type="match status" value="1"/>
</dbReference>
<dbReference type="NCBIfam" id="TIGR01145">
    <property type="entry name" value="ATP_synt_delta"/>
    <property type="match status" value="1"/>
</dbReference>
<keyword evidence="9" id="KW-1185">Reference proteome</keyword>
<dbReference type="GO" id="GO:0046933">
    <property type="term" value="F:proton-transporting ATP synthase activity, rotational mechanism"/>
    <property type="evidence" value="ECO:0007669"/>
    <property type="project" value="UniProtKB-UniRule"/>
</dbReference>
<comment type="function">
    <text evidence="7">F(1)F(0) ATP synthase produces ATP from ADP in the presence of a proton or sodium gradient. F-type ATPases consist of two structural domains, F(1) containing the extramembraneous catalytic core and F(0) containing the membrane proton channel, linked together by a central stalk and a peripheral stalk. During catalysis, ATP synthesis in the catalytic domain of F(1) is coupled via a rotary mechanism of the central stalk subunits to proton translocation.</text>
</comment>
<gene>
    <name evidence="7" type="primary">atpH</name>
    <name evidence="8" type="ORF">KRR39_03585</name>
</gene>
<dbReference type="GO" id="GO:0005886">
    <property type="term" value="C:plasma membrane"/>
    <property type="evidence" value="ECO:0007669"/>
    <property type="project" value="UniProtKB-SubCell"/>
</dbReference>
<reference evidence="8" key="1">
    <citation type="submission" date="2021-06" db="EMBL/GenBank/DDBJ databases">
        <title>Complete genome sequence of Nocardioides sp. G188.</title>
        <authorList>
            <person name="Im W.-T."/>
        </authorList>
    </citation>
    <scope>NUCLEOTIDE SEQUENCE</scope>
    <source>
        <strain evidence="8">G188</strain>
    </source>
</reference>
<evidence type="ECO:0000256" key="3">
    <source>
        <dbReference type="ARBA" id="ARBA00022781"/>
    </source>
</evidence>
<keyword evidence="3 7" id="KW-0375">Hydrogen ion transport</keyword>
<evidence type="ECO:0000256" key="4">
    <source>
        <dbReference type="ARBA" id="ARBA00023065"/>
    </source>
</evidence>
<dbReference type="Proteomes" id="UP000683575">
    <property type="component" value="Chromosome"/>
</dbReference>
<evidence type="ECO:0000256" key="7">
    <source>
        <dbReference type="HAMAP-Rule" id="MF_01416"/>
    </source>
</evidence>
<protein>
    <recommendedName>
        <fullName evidence="7">ATP synthase subunit delta</fullName>
    </recommendedName>
    <alternativeName>
        <fullName evidence="7">ATP synthase F(1) sector subunit delta</fullName>
    </alternativeName>
    <alternativeName>
        <fullName evidence="7">F-type ATPase subunit delta</fullName>
        <shortName evidence="7">F-ATPase subunit delta</shortName>
    </alternativeName>
</protein>
<organism evidence="8 9">
    <name type="scientific">Nocardioides panacis</name>
    <dbReference type="NCBI Taxonomy" id="2849501"/>
    <lineage>
        <taxon>Bacteria</taxon>
        <taxon>Bacillati</taxon>
        <taxon>Actinomycetota</taxon>
        <taxon>Actinomycetes</taxon>
        <taxon>Propionibacteriales</taxon>
        <taxon>Nocardioidaceae</taxon>
        <taxon>Nocardioides</taxon>
    </lineage>
</organism>
<dbReference type="EMBL" id="CP077062">
    <property type="protein sequence ID" value="QWZ08935.1"/>
    <property type="molecule type" value="Genomic_DNA"/>
</dbReference>
<comment type="function">
    <text evidence="7">This protein is part of the stalk that links CF(0) to CF(1). It either transmits conformational changes from CF(0) to CF(1) or is implicated in proton conduction.</text>
</comment>
<comment type="subcellular location">
    <subcellularLocation>
        <location evidence="7">Cell membrane</location>
        <topology evidence="7">Peripheral membrane protein</topology>
    </subcellularLocation>
    <subcellularLocation>
        <location evidence="1">Membrane</location>
    </subcellularLocation>
</comment>